<accession>A0ACC7NME5</accession>
<dbReference type="Proteomes" id="UP001629235">
    <property type="component" value="Unassembled WGS sequence"/>
</dbReference>
<keyword evidence="2" id="KW-1185">Reference proteome</keyword>
<comment type="caution">
    <text evidence="1">The sequence shown here is derived from an EMBL/GenBank/DDBJ whole genome shotgun (WGS) entry which is preliminary data.</text>
</comment>
<evidence type="ECO:0000313" key="2">
    <source>
        <dbReference type="Proteomes" id="UP001629235"/>
    </source>
</evidence>
<reference evidence="1 2" key="1">
    <citation type="journal article" date="2024" name="Chem. Sci.">
        <title>Discovery of megapolipeptins by genome mining of a Burkholderiales bacteria collection.</title>
        <authorList>
            <person name="Paulo B.S."/>
            <person name="Recchia M.J.J."/>
            <person name="Lee S."/>
            <person name="Fergusson C.H."/>
            <person name="Romanowski S.B."/>
            <person name="Hernandez A."/>
            <person name="Krull N."/>
            <person name="Liu D.Y."/>
            <person name="Cavanagh H."/>
            <person name="Bos A."/>
            <person name="Gray C.A."/>
            <person name="Murphy B.T."/>
            <person name="Linington R.G."/>
            <person name="Eustaquio A.S."/>
        </authorList>
    </citation>
    <scope>NUCLEOTIDE SEQUENCE [LARGE SCALE GENOMIC DNA]</scope>
    <source>
        <strain evidence="1 2">RL18-126-BIB-B</strain>
    </source>
</reference>
<sequence>MVIANCQTFERICATAGSDLYRARRLTDGMPVLLKLPAENADAAHSARLKREYLLLQSLNVAGTAKPLALIDERGGLALVLEDFAGESLDVVLDRAPHMDLDVCLRIARHLADTLAGIEAARVIHCDIRPANILVAPETGEVLLVDFSLATTLEHNTASSEDVVVSVGDWAYVSPEQTGRMNRPVDHRSDCYSMGVLLFRMLTGQLPFHANDPLEWAHCHIARLPPAPHEIVSEVPQPVSDIVMKLLAKLPEDRYQSWHGLRADLDRCLAQPRVSGRIKPFPLGMDDLSERFQVPHKLYGREEEATWLLAAFEHMAATGQAALVTVSGYSGIGKSALVDALRQPIVAKHGYFIAGKFDQYQRDVPYATITQAFRELARQLLAESETRIAGWRQQIQTAVGVNGQLIVDVLPQVELIIGPQQVAPALPPTEAQNRFRMVFRQFMTAFTSEDHPLVLFLDDLQWIDAASLTLIEHLVTHPDTRYLLLIGAYRDNEVSASHPLVTTLETIRHSGAPVTDLKLAPLSVVHLNQLVADTLHASPATCEPLTRLVCERTEGNPFFFIQFLDTLHKEGLLRHDTQHRAWQWGLDQIKAKDFADNVVDLMVDKLRQLPGPAQKALRWAACLGNTFSLRHLALVSALPGDQSKAPARQCLRDAELEAEVDQGLAAAVRENLIVRPGGSGKFLHDRIQQAAYSLIPQASRAGAHLFIGRALWANLTADELARHVFDVANQFNRGAALLDDRDERAQVAALNLRAGRRAKASAAYASACVYLTAGMELLDDSDWGSRYELMFSLWLERADCAFLTGDFGQAERLIAELLRHGASKVDVAAVYHLKVLLHLAKSESPQAVDSALTCLRLFGVDLAAHPTWEQVQAEYETFWLNLGGRPIEDLIDLPLMTDPELQAAMRQLSILLEAAYFTDPNLLCLHLCRMVNISLKHGMSGAAAHACTGVGFILGPVFHRYRDGYRFARLACDLVEKHGFLADQAKVHIAMGRVAFWTQPIASALDFHRSAFRTATETGDLTTACYSMYQSVTCLLERDDPLDGVWRESERALDFLRKARFHDTADLIVSQQRFIATMQGRTATFATFSDTQFDEAAFEAQLTDDRMSSLVCGYWIIKLQARFLSGEYAEALAAANRAKALLFSLVGLIPWLDYFYYAALTVSALYENASADEQAGWRDLLTAHREQLREWADNYAPTFAHKHALVSAEIARIEGRDADALRLYEEAINAASEQRFVQNEGIAHELAARFCIRRGLTTAGRAHLGEARNCFMRWGADGKVRQLDARMPPLRAPLALSSASLSESRSATTHGNVAQLDLLSVAKASQAISSQIVLEDLVDTLMHVLLENAGAQTGQLLLARNERLDLAAEASVEQQTIHVRSHVNQGPASALPEPAWPASIINYVRRSHEQVLLADATQSNPFSTDVYFARRQPKSVLCLPIMRRAELIGLLYLENSLATHAFTPERMTVLELLASQAAISLENALLYADLQRENRERKLAEEELREREARIRRLVESNIIGLFFWNVTGMATDANDEFLRIVGYSRQDLLSGHVGWADMTPPEYRAVDAHALEMLRLGETCQPREKEYIRKDGRRIPVLVNAALLEGSQENGVAFVLDLTERKKAEAELATRRFEAKRAEEQLLALQAELAHATRVTTLGELSASIAHELGQPLGAIVTSGEACLRWLGHRTPQPEEVRACVEHMIAEGRRASEIVLRVRSLIKGDVPRKTQLELNDVVNEVVLMVQREVSNHRISLRLKLASEMPPLLGDRVQLQQVLINLVVNGIQAMADIGDDARDLLIESRWDNDGHVVVAVQDSGTGIDPKNANRLFEPFFTTKSNGMGMGLSICRSIIEAHGGRLWASSNAGHGATFQFSLPSIGETAS</sequence>
<organism evidence="1 2">
    <name type="scientific">Paraburkholderia rhynchosiae</name>
    <dbReference type="NCBI Taxonomy" id="487049"/>
    <lineage>
        <taxon>Bacteria</taxon>
        <taxon>Pseudomonadati</taxon>
        <taxon>Pseudomonadota</taxon>
        <taxon>Betaproteobacteria</taxon>
        <taxon>Burkholderiales</taxon>
        <taxon>Burkholderiaceae</taxon>
        <taxon>Paraburkholderia</taxon>
    </lineage>
</organism>
<evidence type="ECO:0000313" key="1">
    <source>
        <dbReference type="EMBL" id="MFM0108753.1"/>
    </source>
</evidence>
<dbReference type="EMBL" id="JAQQDW010000136">
    <property type="protein sequence ID" value="MFM0108753.1"/>
    <property type="molecule type" value="Genomic_DNA"/>
</dbReference>
<proteinExistence type="predicted"/>
<gene>
    <name evidence="1" type="ORF">PQR01_36480</name>
</gene>
<protein>
    <submittedName>
        <fullName evidence="1">AAA family ATPase</fullName>
    </submittedName>
</protein>
<name>A0ACC7NME5_9BURK</name>